<reference evidence="1 2" key="1">
    <citation type="submission" date="2020-08" db="EMBL/GenBank/DDBJ databases">
        <title>Genomic Encyclopedia of Type Strains, Phase IV (KMG-IV): sequencing the most valuable type-strain genomes for metagenomic binning, comparative biology and taxonomic classification.</title>
        <authorList>
            <person name="Goeker M."/>
        </authorList>
    </citation>
    <scope>NUCLEOTIDE SEQUENCE [LARGE SCALE GENOMIC DNA]</scope>
    <source>
        <strain evidence="1 2">DSM 11490</strain>
    </source>
</reference>
<dbReference type="AlphaFoldDB" id="A0AA40S5V9"/>
<gene>
    <name evidence="1" type="ORF">HNR51_004147</name>
</gene>
<evidence type="ECO:0000313" key="2">
    <source>
        <dbReference type="Proteomes" id="UP000543554"/>
    </source>
</evidence>
<proteinExistence type="predicted"/>
<keyword evidence="2" id="KW-1185">Reference proteome</keyword>
<name>A0AA40S5V9_9HYPH</name>
<dbReference type="EMBL" id="JACJIB010000007">
    <property type="protein sequence ID" value="MBA8915051.1"/>
    <property type="molecule type" value="Genomic_DNA"/>
</dbReference>
<organism evidence="1 2">
    <name type="scientific">Methylorubrum thiocyanatum</name>
    <dbReference type="NCBI Taxonomy" id="47958"/>
    <lineage>
        <taxon>Bacteria</taxon>
        <taxon>Pseudomonadati</taxon>
        <taxon>Pseudomonadota</taxon>
        <taxon>Alphaproteobacteria</taxon>
        <taxon>Hyphomicrobiales</taxon>
        <taxon>Methylobacteriaceae</taxon>
        <taxon>Methylorubrum</taxon>
    </lineage>
</organism>
<dbReference type="Proteomes" id="UP000543554">
    <property type="component" value="Unassembled WGS sequence"/>
</dbReference>
<comment type="caution">
    <text evidence="1">The sequence shown here is derived from an EMBL/GenBank/DDBJ whole genome shotgun (WGS) entry which is preliminary data.</text>
</comment>
<protein>
    <submittedName>
        <fullName evidence="1">Uncharacterized protein</fullName>
    </submittedName>
</protein>
<evidence type="ECO:0000313" key="1">
    <source>
        <dbReference type="EMBL" id="MBA8915051.1"/>
    </source>
</evidence>
<sequence length="55" mass="6499">MCDRHEEALHGNSQAAVRGLTKAVNAWARAIDAFMAERIDAERWRRDRFRRLMRS</sequence>
<accession>A0AA40S5V9</accession>